<comment type="caution">
    <text evidence="2">The sequence shown here is derived from an EMBL/GenBank/DDBJ whole genome shotgun (WGS) entry which is preliminary data.</text>
</comment>
<proteinExistence type="predicted"/>
<reference evidence="2" key="1">
    <citation type="submission" date="2021-02" db="EMBL/GenBank/DDBJ databases">
        <authorList>
            <person name="Dougan E. K."/>
            <person name="Rhodes N."/>
            <person name="Thang M."/>
            <person name="Chan C."/>
        </authorList>
    </citation>
    <scope>NUCLEOTIDE SEQUENCE</scope>
</reference>
<sequence length="93" mass="9978">MSRSASSYKDMREQLRENLQRICELECVASGATPSPPSPPSGWPSSTPKGTASFLEALGFQGDLTHSLESAHFDLAVDEAADALARRRAEDGI</sequence>
<organism evidence="2 3">
    <name type="scientific">Polarella glacialis</name>
    <name type="common">Dinoflagellate</name>
    <dbReference type="NCBI Taxonomy" id="89957"/>
    <lineage>
        <taxon>Eukaryota</taxon>
        <taxon>Sar</taxon>
        <taxon>Alveolata</taxon>
        <taxon>Dinophyceae</taxon>
        <taxon>Suessiales</taxon>
        <taxon>Suessiaceae</taxon>
        <taxon>Polarella</taxon>
    </lineage>
</organism>
<evidence type="ECO:0000313" key="2">
    <source>
        <dbReference type="EMBL" id="CAE8676414.1"/>
    </source>
</evidence>
<evidence type="ECO:0000256" key="1">
    <source>
        <dbReference type="SAM" id="MobiDB-lite"/>
    </source>
</evidence>
<protein>
    <submittedName>
        <fullName evidence="2">Uncharacterized protein</fullName>
    </submittedName>
</protein>
<feature type="region of interest" description="Disordered" evidence="1">
    <location>
        <begin position="29"/>
        <end position="50"/>
    </location>
</feature>
<accession>A0A813JF17</accession>
<dbReference type="AlphaFoldDB" id="A0A813JF17"/>
<dbReference type="Proteomes" id="UP000626109">
    <property type="component" value="Unassembled WGS sequence"/>
</dbReference>
<gene>
    <name evidence="2" type="ORF">PGLA2088_LOCUS19863</name>
</gene>
<name>A0A813JF17_POLGL</name>
<evidence type="ECO:0000313" key="3">
    <source>
        <dbReference type="Proteomes" id="UP000626109"/>
    </source>
</evidence>
<dbReference type="EMBL" id="CAJNNW010025242">
    <property type="protein sequence ID" value="CAE8676414.1"/>
    <property type="molecule type" value="Genomic_DNA"/>
</dbReference>